<proteinExistence type="predicted"/>
<dbReference type="InParanoid" id="W7XJL6"/>
<name>W7XJL6_TETTS</name>
<protein>
    <submittedName>
        <fullName evidence="1">Uncharacterized protein</fullName>
    </submittedName>
</protein>
<sequence length="227" mass="26753">MFMIKFHLKQIYIFQITLLFYSIKYIIGIKSNDIQSIASSIKQLLQNNQLLSSKNKKSLLAFQFDYYYQVMFLLLTELFYQFSDIESSFVCFESCIIGIILQYLFNYKQQSLKNQGNVSESCSRSPIHYMFQTCYQVIILISGIKRETNTALPIDVAAITFYKDFIYFALKISSQHQKQSSDKPFRLKNSIQYFLQKICVQKIFISNLIISEFTKIKKKLNLSKTNY</sequence>
<dbReference type="AlphaFoldDB" id="W7XJL6"/>
<evidence type="ECO:0000313" key="1">
    <source>
        <dbReference type="EMBL" id="EWS74254.1"/>
    </source>
</evidence>
<reference evidence="2" key="1">
    <citation type="journal article" date="2006" name="PLoS Biol.">
        <title>Macronuclear genome sequence of the ciliate Tetrahymena thermophila, a model eukaryote.</title>
        <authorList>
            <person name="Eisen J.A."/>
            <person name="Coyne R.S."/>
            <person name="Wu M."/>
            <person name="Wu D."/>
            <person name="Thiagarajan M."/>
            <person name="Wortman J.R."/>
            <person name="Badger J.H."/>
            <person name="Ren Q."/>
            <person name="Amedeo P."/>
            <person name="Jones K.M."/>
            <person name="Tallon L.J."/>
            <person name="Delcher A.L."/>
            <person name="Salzberg S.L."/>
            <person name="Silva J.C."/>
            <person name="Haas B.J."/>
            <person name="Majoros W.H."/>
            <person name="Farzad M."/>
            <person name="Carlton J.M."/>
            <person name="Smith R.K. Jr."/>
            <person name="Garg J."/>
            <person name="Pearlman R.E."/>
            <person name="Karrer K.M."/>
            <person name="Sun L."/>
            <person name="Manning G."/>
            <person name="Elde N.C."/>
            <person name="Turkewitz A.P."/>
            <person name="Asai D.J."/>
            <person name="Wilkes D.E."/>
            <person name="Wang Y."/>
            <person name="Cai H."/>
            <person name="Collins K."/>
            <person name="Stewart B.A."/>
            <person name="Lee S.R."/>
            <person name="Wilamowska K."/>
            <person name="Weinberg Z."/>
            <person name="Ruzzo W.L."/>
            <person name="Wloga D."/>
            <person name="Gaertig J."/>
            <person name="Frankel J."/>
            <person name="Tsao C.-C."/>
            <person name="Gorovsky M.A."/>
            <person name="Keeling P.J."/>
            <person name="Waller R.F."/>
            <person name="Patron N.J."/>
            <person name="Cherry J.M."/>
            <person name="Stover N.A."/>
            <person name="Krieger C.J."/>
            <person name="del Toro C."/>
            <person name="Ryder H.F."/>
            <person name="Williamson S.C."/>
            <person name="Barbeau R.A."/>
            <person name="Hamilton E.P."/>
            <person name="Orias E."/>
        </authorList>
    </citation>
    <scope>NUCLEOTIDE SEQUENCE [LARGE SCALE GENOMIC DNA]</scope>
    <source>
        <strain evidence="2">SB210</strain>
    </source>
</reference>
<organism evidence="1 2">
    <name type="scientific">Tetrahymena thermophila (strain SB210)</name>
    <dbReference type="NCBI Taxonomy" id="312017"/>
    <lineage>
        <taxon>Eukaryota</taxon>
        <taxon>Sar</taxon>
        <taxon>Alveolata</taxon>
        <taxon>Ciliophora</taxon>
        <taxon>Intramacronucleata</taxon>
        <taxon>Oligohymenophorea</taxon>
        <taxon>Hymenostomatida</taxon>
        <taxon>Tetrahymenina</taxon>
        <taxon>Tetrahymenidae</taxon>
        <taxon>Tetrahymena</taxon>
    </lineage>
</organism>
<evidence type="ECO:0000313" key="2">
    <source>
        <dbReference type="Proteomes" id="UP000009168"/>
    </source>
</evidence>
<dbReference type="KEGG" id="tet:TTHERM_000191328"/>
<dbReference type="RefSeq" id="XP_012653227.1">
    <property type="nucleotide sequence ID" value="XM_012797773.1"/>
</dbReference>
<dbReference type="GeneID" id="24437731"/>
<gene>
    <name evidence="1" type="ORF">TTHERM_000191328</name>
</gene>
<dbReference type="EMBL" id="GG662693">
    <property type="protein sequence ID" value="EWS74254.1"/>
    <property type="molecule type" value="Genomic_DNA"/>
</dbReference>
<dbReference type="Proteomes" id="UP000009168">
    <property type="component" value="Unassembled WGS sequence"/>
</dbReference>
<keyword evidence="2" id="KW-1185">Reference proteome</keyword>
<accession>W7XJL6</accession>